<dbReference type="EMBL" id="NIVC01001641">
    <property type="protein sequence ID" value="PAA65533.1"/>
    <property type="molecule type" value="Genomic_DNA"/>
</dbReference>
<dbReference type="SUPFAM" id="SSF57903">
    <property type="entry name" value="FYVE/PHD zinc finger"/>
    <property type="match status" value="1"/>
</dbReference>
<evidence type="ECO:0000256" key="4">
    <source>
        <dbReference type="PROSITE-ProRule" id="PRU00146"/>
    </source>
</evidence>
<dbReference type="InterPro" id="IPR011011">
    <property type="entry name" value="Znf_FYVE_PHD"/>
</dbReference>
<dbReference type="InterPro" id="IPR019787">
    <property type="entry name" value="Znf_PHD-finger"/>
</dbReference>
<dbReference type="PANTHER" id="PTHR13793:SF160">
    <property type="entry name" value="PHD FINGER PROTEIN RHINOCEROS"/>
    <property type="match status" value="1"/>
</dbReference>
<keyword evidence="3" id="KW-0862">Zinc</keyword>
<dbReference type="InterPro" id="IPR001965">
    <property type="entry name" value="Znf_PHD"/>
</dbReference>
<dbReference type="PROSITE" id="PS51805">
    <property type="entry name" value="EPHD"/>
    <property type="match status" value="1"/>
</dbReference>
<evidence type="ECO:0000313" key="8">
    <source>
        <dbReference type="EMBL" id="PAA65533.1"/>
    </source>
</evidence>
<feature type="domain" description="PHD-type" evidence="7">
    <location>
        <begin position="279"/>
        <end position="419"/>
    </location>
</feature>
<dbReference type="Gene3D" id="3.30.40.10">
    <property type="entry name" value="Zinc/RING finger domain, C3HC4 (zinc finger)"/>
    <property type="match status" value="2"/>
</dbReference>
<feature type="region of interest" description="Disordered" evidence="5">
    <location>
        <begin position="1"/>
        <end position="44"/>
    </location>
</feature>
<evidence type="ECO:0000313" key="9">
    <source>
        <dbReference type="Proteomes" id="UP000215902"/>
    </source>
</evidence>
<dbReference type="AlphaFoldDB" id="A0A267EVH4"/>
<dbReference type="InterPro" id="IPR019786">
    <property type="entry name" value="Zinc_finger_PHD-type_CS"/>
</dbReference>
<accession>A0A267EVH4</accession>
<dbReference type="GO" id="GO:0008270">
    <property type="term" value="F:zinc ion binding"/>
    <property type="evidence" value="ECO:0007669"/>
    <property type="project" value="UniProtKB-KW"/>
</dbReference>
<dbReference type="InterPro" id="IPR013083">
    <property type="entry name" value="Znf_RING/FYVE/PHD"/>
</dbReference>
<dbReference type="CDD" id="cd15492">
    <property type="entry name" value="PHD_BRPF_JADE_like"/>
    <property type="match status" value="1"/>
</dbReference>
<dbReference type="STRING" id="282301.A0A267EVH4"/>
<evidence type="ECO:0000259" key="7">
    <source>
        <dbReference type="PROSITE" id="PS51805"/>
    </source>
</evidence>
<evidence type="ECO:0000256" key="1">
    <source>
        <dbReference type="ARBA" id="ARBA00022723"/>
    </source>
</evidence>
<feature type="compositionally biased region" description="Basic residues" evidence="5">
    <location>
        <begin position="723"/>
        <end position="744"/>
    </location>
</feature>
<dbReference type="Pfam" id="PF13771">
    <property type="entry name" value="zf-HC5HC2H"/>
    <property type="match status" value="1"/>
</dbReference>
<dbReference type="OrthoDB" id="20839at2759"/>
<keyword evidence="9" id="KW-1185">Reference proteome</keyword>
<evidence type="ECO:0000256" key="5">
    <source>
        <dbReference type="SAM" id="MobiDB-lite"/>
    </source>
</evidence>
<evidence type="ECO:0000259" key="6">
    <source>
        <dbReference type="PROSITE" id="PS50016"/>
    </source>
</evidence>
<dbReference type="GO" id="GO:0006357">
    <property type="term" value="P:regulation of transcription by RNA polymerase II"/>
    <property type="evidence" value="ECO:0007669"/>
    <property type="project" value="TreeGrafter"/>
</dbReference>
<dbReference type="InterPro" id="IPR050701">
    <property type="entry name" value="Histone_Mod_Regulator"/>
</dbReference>
<sequence length="759" mass="82908">MPSVLRASASAAGRHNNHQHQRQQHPAQPHQVKKHHREQQHSLVSDWHRRLRRWRQFDADSQSTLAECFDAAYVSRMTVPDAEPGLPSKRPLRVTDPWRHEWQRGVQVPIDSDRLEPTVRLLSPGDNPLSSEAATAPAGKPASWRLPARQLLRTEPASEDLPAAIRDGSTVGYCSDELDARWMRLTGVSPDHLEAVITAAEVATHARLQASLRGTAGLGIEFDSSVACSACLCPEAGPDNEIVFCDGCDAAVHQACYGLTDVPEGTWLCQPCSRGLRRRPDCLLCPANDASSSSSAASFGHVIAMKSAGCDPDSWCHLACALWLPEVTFGDVDAVTEPLQDFEAEVPPWRRALLCRICRQRGVGACVQCGVRRCNAAFHVGCLATSRGSVGVAGGGGRLASVEGRDGRRKYLVYCDRHADTAEAAKAMGRERQWRRRREQLMKLKRKLKQLKGKPPVQLALALQRETLGRNRTGPDNGLLNKRNMKLKELEANFHTAVSPGDLQRSLGSRKIDAKTVSLVLDYWKLKRTAGGCRPMLTTSVADCSDPSGHLCQQLHLPLAQQAVASAAASATSAADCGYQSSSPAVCIEGPGGGGGAEDAKLVQQGRTLVRLRLDLERVRNLCYLVLRREKTKRSLLHTCQRIGECQLGCQFGKQKGAAAASSSPSTPPMPAGSRPPQVDSNNNSDKRRGHSCRASAVKSVRRNGQPRANSATHAAVPAASKRQQKLTTPRRQRPRPRQLRRWPRQQDKSAGVGKKRLR</sequence>
<keyword evidence="2 4" id="KW-0863">Zinc-finger</keyword>
<evidence type="ECO:0000256" key="3">
    <source>
        <dbReference type="ARBA" id="ARBA00022833"/>
    </source>
</evidence>
<reference evidence="8 9" key="1">
    <citation type="submission" date="2017-06" db="EMBL/GenBank/DDBJ databases">
        <title>A platform for efficient transgenesis in Macrostomum lignano, a flatworm model organism for stem cell research.</title>
        <authorList>
            <person name="Berezikov E."/>
        </authorList>
    </citation>
    <scope>NUCLEOTIDE SEQUENCE [LARGE SCALE GENOMIC DNA]</scope>
    <source>
        <strain evidence="8">DV1</strain>
        <tissue evidence="8">Whole organism</tissue>
    </source>
</reference>
<comment type="caution">
    <text evidence="8">The sequence shown here is derived from an EMBL/GenBank/DDBJ whole genome shotgun (WGS) entry which is preliminary data.</text>
</comment>
<gene>
    <name evidence="8" type="ORF">BOX15_Mlig017521g1</name>
</gene>
<keyword evidence="1" id="KW-0479">Metal-binding</keyword>
<feature type="region of interest" description="Disordered" evidence="5">
    <location>
        <begin position="658"/>
        <end position="759"/>
    </location>
</feature>
<dbReference type="SMART" id="SM00249">
    <property type="entry name" value="PHD"/>
    <property type="match status" value="2"/>
</dbReference>
<dbReference type="InterPro" id="IPR034732">
    <property type="entry name" value="EPHD"/>
</dbReference>
<dbReference type="PROSITE" id="PS01359">
    <property type="entry name" value="ZF_PHD_1"/>
    <property type="match status" value="1"/>
</dbReference>
<evidence type="ECO:0000256" key="2">
    <source>
        <dbReference type="ARBA" id="ARBA00022771"/>
    </source>
</evidence>
<dbReference type="Pfam" id="PF13831">
    <property type="entry name" value="PHD_2"/>
    <property type="match status" value="1"/>
</dbReference>
<feature type="domain" description="PHD-type" evidence="6">
    <location>
        <begin position="225"/>
        <end position="275"/>
    </location>
</feature>
<name>A0A267EVH4_9PLAT</name>
<organism evidence="8 9">
    <name type="scientific">Macrostomum lignano</name>
    <dbReference type="NCBI Taxonomy" id="282301"/>
    <lineage>
        <taxon>Eukaryota</taxon>
        <taxon>Metazoa</taxon>
        <taxon>Spiralia</taxon>
        <taxon>Lophotrochozoa</taxon>
        <taxon>Platyhelminthes</taxon>
        <taxon>Rhabditophora</taxon>
        <taxon>Macrostomorpha</taxon>
        <taxon>Macrostomida</taxon>
        <taxon>Macrostomidae</taxon>
        <taxon>Macrostomum</taxon>
    </lineage>
</organism>
<dbReference type="Proteomes" id="UP000215902">
    <property type="component" value="Unassembled WGS sequence"/>
</dbReference>
<dbReference type="PROSITE" id="PS50016">
    <property type="entry name" value="ZF_PHD_2"/>
    <property type="match status" value="1"/>
</dbReference>
<proteinExistence type="predicted"/>
<protein>
    <recommendedName>
        <fullName evidence="10">PHD-type domain-containing protein</fullName>
    </recommendedName>
</protein>
<evidence type="ECO:0008006" key="10">
    <source>
        <dbReference type="Google" id="ProtNLM"/>
    </source>
</evidence>
<dbReference type="PANTHER" id="PTHR13793">
    <property type="entry name" value="PHD FINGER PROTEINS"/>
    <property type="match status" value="1"/>
</dbReference>